<comment type="subcellular location">
    <subcellularLocation>
        <location evidence="1">Membrane</location>
        <topology evidence="1">Multi-pass membrane protein</topology>
    </subcellularLocation>
</comment>
<dbReference type="GO" id="GO:0009847">
    <property type="term" value="P:spore germination"/>
    <property type="evidence" value="ECO:0007669"/>
    <property type="project" value="InterPro"/>
</dbReference>
<dbReference type="EMBL" id="CP015506">
    <property type="protein sequence ID" value="AND40532.1"/>
    <property type="molecule type" value="Genomic_DNA"/>
</dbReference>
<keyword evidence="7 8" id="KW-0472">Membrane</keyword>
<organism evidence="9 10">
    <name type="scientific">Cytobacillus oceanisediminis 2691</name>
    <dbReference type="NCBI Taxonomy" id="1196031"/>
    <lineage>
        <taxon>Bacteria</taxon>
        <taxon>Bacillati</taxon>
        <taxon>Bacillota</taxon>
        <taxon>Bacilli</taxon>
        <taxon>Bacillales</taxon>
        <taxon>Bacillaceae</taxon>
        <taxon>Cytobacillus</taxon>
    </lineage>
</organism>
<evidence type="ECO:0000256" key="3">
    <source>
        <dbReference type="ARBA" id="ARBA00022448"/>
    </source>
</evidence>
<evidence type="ECO:0000256" key="1">
    <source>
        <dbReference type="ARBA" id="ARBA00004141"/>
    </source>
</evidence>
<dbReference type="KEGG" id="bon:A361_15710"/>
<evidence type="ECO:0000256" key="2">
    <source>
        <dbReference type="ARBA" id="ARBA00007998"/>
    </source>
</evidence>
<sequence length="75" mass="8948">MFTIFLYLSISIITFVFFNEEHLKHTIWATLTLLKIAEMPFIERVEYIVVSLWFLVVLPHISLHLWAICRGLKKL</sequence>
<dbReference type="PANTHER" id="PTHR34975:SF2">
    <property type="entry name" value="SPORE GERMINATION PROTEIN A2"/>
    <property type="match status" value="1"/>
</dbReference>
<keyword evidence="4" id="KW-0309">Germination</keyword>
<accession>A0A160MCA0</accession>
<gene>
    <name evidence="9" type="ORF">A361_15710</name>
</gene>
<keyword evidence="5 8" id="KW-0812">Transmembrane</keyword>
<name>A0A160MCA0_9BACI</name>
<dbReference type="RefSeq" id="WP_019382138.1">
    <property type="nucleotide sequence ID" value="NZ_CP015506.1"/>
</dbReference>
<evidence type="ECO:0000256" key="5">
    <source>
        <dbReference type="ARBA" id="ARBA00022692"/>
    </source>
</evidence>
<keyword evidence="3" id="KW-0813">Transport</keyword>
<evidence type="ECO:0000256" key="7">
    <source>
        <dbReference type="ARBA" id="ARBA00023136"/>
    </source>
</evidence>
<feature type="transmembrane region" description="Helical" evidence="8">
    <location>
        <begin position="47"/>
        <end position="69"/>
    </location>
</feature>
<reference evidence="9 10" key="1">
    <citation type="submission" date="2016-04" db="EMBL/GenBank/DDBJ databases">
        <title>Complete genome sequence of Bacillus oceanisediminis strain 2691.</title>
        <authorList>
            <person name="Jeong H."/>
            <person name="Kim H.J."/>
            <person name="Lee D.-W."/>
        </authorList>
    </citation>
    <scope>NUCLEOTIDE SEQUENCE [LARGE SCALE GENOMIC DNA]</scope>
    <source>
        <strain evidence="9 10">2691</strain>
    </source>
</reference>
<evidence type="ECO:0000256" key="8">
    <source>
        <dbReference type="SAM" id="Phobius"/>
    </source>
</evidence>
<dbReference type="Proteomes" id="UP000077856">
    <property type="component" value="Chromosome"/>
</dbReference>
<evidence type="ECO:0000256" key="6">
    <source>
        <dbReference type="ARBA" id="ARBA00022989"/>
    </source>
</evidence>
<dbReference type="STRING" id="1196031.A361_15710"/>
<proteinExistence type="inferred from homology"/>
<dbReference type="PANTHER" id="PTHR34975">
    <property type="entry name" value="SPORE GERMINATION PROTEIN A2"/>
    <property type="match status" value="1"/>
</dbReference>
<keyword evidence="6 8" id="KW-1133">Transmembrane helix</keyword>
<dbReference type="GO" id="GO:0016020">
    <property type="term" value="C:membrane"/>
    <property type="evidence" value="ECO:0007669"/>
    <property type="project" value="UniProtKB-SubCell"/>
</dbReference>
<evidence type="ECO:0000313" key="10">
    <source>
        <dbReference type="Proteomes" id="UP000077856"/>
    </source>
</evidence>
<evidence type="ECO:0000256" key="4">
    <source>
        <dbReference type="ARBA" id="ARBA00022544"/>
    </source>
</evidence>
<dbReference type="InterPro" id="IPR004761">
    <property type="entry name" value="Spore_GerAB"/>
</dbReference>
<dbReference type="Pfam" id="PF03845">
    <property type="entry name" value="Spore_permease"/>
    <property type="match status" value="1"/>
</dbReference>
<dbReference type="AlphaFoldDB" id="A0A160MCA0"/>
<comment type="similarity">
    <text evidence="2">Belongs to the amino acid-polyamine-organocation (APC) superfamily. Spore germination protein (SGP) (TC 2.A.3.9) family.</text>
</comment>
<evidence type="ECO:0000313" key="9">
    <source>
        <dbReference type="EMBL" id="AND40532.1"/>
    </source>
</evidence>
<protein>
    <submittedName>
        <fullName evidence="9">Uncharacterized protein</fullName>
    </submittedName>
</protein>